<dbReference type="PRINTS" id="PR00463">
    <property type="entry name" value="EP450I"/>
</dbReference>
<dbReference type="PANTHER" id="PTHR24305">
    <property type="entry name" value="CYTOCHROME P450"/>
    <property type="match status" value="1"/>
</dbReference>
<dbReference type="PROSITE" id="PS00086">
    <property type="entry name" value="CYTOCHROME_P450"/>
    <property type="match status" value="1"/>
</dbReference>
<sequence length="471" mass="53908">MALAITYLLIAVVCVAVYVAQSILYNLFFHPLRSYPGPVLAKISIIWSRQANFYGLKYMRIHEAHRKYVGSVVRIAPNELSFADPAAVRDIYTNSAFQKEENFYFAKRGYEEEHLFSFRNPEAHNQRRKLLSRAVNGNAVDVYTFVHLLSFDVVYRLLFGDDPRSLELGGEHKVLSYLRAWRPLFTYKEVLPQLEWLGVYLPGIFGNNFRKVRQWKIYSVDLIKTSRQNNIVTPFFRSVLYGEKDGYLNRPLTDSEVAEECMSGMFGGTGTTANTFVFLLWATLQRPEVVEKLEAELRAAFPNPDSTCARLSYLQAVTNETLRMYPTIVAILPRVAKKDTTVAGLHIPKGTVVGTQNYTIHRSERAFHDPDNFLPERWLDDKNVDARKEAFVPFSVGPRRCIGMNLAQMELSKLIAAFFLRFNATIDPSMRPEEMRIFDSFNAGPAGRRLLIRLKEKHSEAETPGTIAIQH</sequence>
<protein>
    <submittedName>
        <fullName evidence="8">Uncharacterized protein</fullName>
    </submittedName>
</protein>
<dbReference type="PANTHER" id="PTHR24305:SF166">
    <property type="entry name" value="CYTOCHROME P450 12A4, MITOCHONDRIAL-RELATED"/>
    <property type="match status" value="1"/>
</dbReference>
<accession>A0A0J9UT62</accession>
<dbReference type="GeneID" id="28959599"/>
<dbReference type="GO" id="GO:0020037">
    <property type="term" value="F:heme binding"/>
    <property type="evidence" value="ECO:0007669"/>
    <property type="project" value="InterPro"/>
</dbReference>
<dbReference type="InterPro" id="IPR017972">
    <property type="entry name" value="Cyt_P450_CS"/>
</dbReference>
<dbReference type="EMBL" id="DS231700">
    <property type="protein sequence ID" value="KNB01506.1"/>
    <property type="molecule type" value="Genomic_DNA"/>
</dbReference>
<dbReference type="GO" id="GO:0016705">
    <property type="term" value="F:oxidoreductase activity, acting on paired donors, with incorporation or reduction of molecular oxygen"/>
    <property type="evidence" value="ECO:0007669"/>
    <property type="project" value="InterPro"/>
</dbReference>
<dbReference type="InterPro" id="IPR050121">
    <property type="entry name" value="Cytochrome_P450_monoxygenase"/>
</dbReference>
<dbReference type="Gene3D" id="1.10.630.10">
    <property type="entry name" value="Cytochrome P450"/>
    <property type="match status" value="1"/>
</dbReference>
<reference evidence="8" key="1">
    <citation type="submission" date="2007-04" db="EMBL/GenBank/DDBJ databases">
        <authorList>
            <consortium name="The Broad Institute Genome Sequencing Platform"/>
            <person name="Birren B."/>
            <person name="Lander E."/>
            <person name="Galagan J."/>
            <person name="Nusbaum C."/>
            <person name="Devon K."/>
            <person name="Ma L.-J."/>
            <person name="Jaffe D."/>
            <person name="Butler J."/>
            <person name="Alvarez P."/>
            <person name="Gnerre S."/>
            <person name="Grabherr M."/>
            <person name="Kleber M."/>
            <person name="Mauceli E."/>
            <person name="Brockman W."/>
            <person name="MacCallum I.A."/>
            <person name="Young S."/>
            <person name="LaButti K."/>
            <person name="DeCaprio D."/>
            <person name="Crawford M."/>
            <person name="Koehrsen M."/>
            <person name="Engels R."/>
            <person name="Montgomery P."/>
            <person name="Pearson M."/>
            <person name="Howarth C."/>
            <person name="Larson L."/>
            <person name="White J."/>
            <person name="O'Leary S."/>
            <person name="Kodira C."/>
            <person name="Zeng Q."/>
            <person name="Yandava C."/>
            <person name="Alvarado L."/>
            <person name="Kistler C."/>
            <person name="Shim W.-B."/>
            <person name="Kang S."/>
            <person name="Woloshuk C."/>
        </authorList>
    </citation>
    <scope>NUCLEOTIDE SEQUENCE</scope>
    <source>
        <strain evidence="8">4287</strain>
    </source>
</reference>
<keyword evidence="4 6" id="KW-0479">Metal-binding</keyword>
<keyword evidence="7" id="KW-0503">Monooxygenase</keyword>
<dbReference type="Proteomes" id="UP000009097">
    <property type="component" value="Unassembled WGS sequence"/>
</dbReference>
<proteinExistence type="inferred from homology"/>
<dbReference type="GO" id="GO:0004497">
    <property type="term" value="F:monooxygenase activity"/>
    <property type="evidence" value="ECO:0007669"/>
    <property type="project" value="UniProtKB-KW"/>
</dbReference>
<evidence type="ECO:0000313" key="8">
    <source>
        <dbReference type="EMBL" id="KNB01506.1"/>
    </source>
</evidence>
<evidence type="ECO:0000256" key="7">
    <source>
        <dbReference type="RuleBase" id="RU000461"/>
    </source>
</evidence>
<feature type="binding site" description="axial binding residue" evidence="6">
    <location>
        <position position="401"/>
    </location>
    <ligand>
        <name>heme</name>
        <dbReference type="ChEBI" id="CHEBI:30413"/>
    </ligand>
    <ligandPart>
        <name>Fe</name>
        <dbReference type="ChEBI" id="CHEBI:18248"/>
    </ligandPart>
</feature>
<keyword evidence="3 6" id="KW-0349">Heme</keyword>
<dbReference type="AlphaFoldDB" id="A0A0J9UT62"/>
<organism evidence="8 9">
    <name type="scientific">Fusarium oxysporum f. sp. lycopersici (strain 4287 / CBS 123668 / FGSC 9935 / NRRL 34936)</name>
    <name type="common">Fusarium vascular wilt of tomato</name>
    <dbReference type="NCBI Taxonomy" id="426428"/>
    <lineage>
        <taxon>Eukaryota</taxon>
        <taxon>Fungi</taxon>
        <taxon>Dikarya</taxon>
        <taxon>Ascomycota</taxon>
        <taxon>Pezizomycotina</taxon>
        <taxon>Sordariomycetes</taxon>
        <taxon>Hypocreomycetidae</taxon>
        <taxon>Hypocreales</taxon>
        <taxon>Nectriaceae</taxon>
        <taxon>Fusarium</taxon>
        <taxon>Fusarium oxysporum species complex</taxon>
    </lineage>
</organism>
<evidence type="ECO:0000313" key="9">
    <source>
        <dbReference type="Proteomes" id="UP000009097"/>
    </source>
</evidence>
<evidence type="ECO:0000256" key="5">
    <source>
        <dbReference type="ARBA" id="ARBA00023004"/>
    </source>
</evidence>
<dbReference type="InterPro" id="IPR001128">
    <property type="entry name" value="Cyt_P450"/>
</dbReference>
<evidence type="ECO:0000256" key="2">
    <source>
        <dbReference type="ARBA" id="ARBA00010617"/>
    </source>
</evidence>
<dbReference type="VEuPathDB" id="FungiDB:FOXG_18893"/>
<comment type="cofactor">
    <cofactor evidence="1 6">
        <name>heme</name>
        <dbReference type="ChEBI" id="CHEBI:30413"/>
    </cofactor>
</comment>
<evidence type="ECO:0000256" key="1">
    <source>
        <dbReference type="ARBA" id="ARBA00001971"/>
    </source>
</evidence>
<dbReference type="RefSeq" id="XP_018239551.1">
    <property type="nucleotide sequence ID" value="XM_018399035.1"/>
</dbReference>
<comment type="similarity">
    <text evidence="2 7">Belongs to the cytochrome P450 family.</text>
</comment>
<dbReference type="PRINTS" id="PR00385">
    <property type="entry name" value="P450"/>
</dbReference>
<evidence type="ECO:0000256" key="6">
    <source>
        <dbReference type="PIRSR" id="PIRSR602401-1"/>
    </source>
</evidence>
<dbReference type="Pfam" id="PF00067">
    <property type="entry name" value="p450"/>
    <property type="match status" value="1"/>
</dbReference>
<keyword evidence="7" id="KW-0560">Oxidoreductase</keyword>
<evidence type="ECO:0000256" key="4">
    <source>
        <dbReference type="ARBA" id="ARBA00022723"/>
    </source>
</evidence>
<evidence type="ECO:0000256" key="3">
    <source>
        <dbReference type="ARBA" id="ARBA00022617"/>
    </source>
</evidence>
<dbReference type="KEGG" id="fox:FOXG_18893"/>
<dbReference type="SUPFAM" id="SSF48264">
    <property type="entry name" value="Cytochrome P450"/>
    <property type="match status" value="1"/>
</dbReference>
<name>A0A0J9UT62_FUSO4</name>
<dbReference type="InterPro" id="IPR036396">
    <property type="entry name" value="Cyt_P450_sf"/>
</dbReference>
<dbReference type="InterPro" id="IPR002401">
    <property type="entry name" value="Cyt_P450_E_grp-I"/>
</dbReference>
<keyword evidence="5 6" id="KW-0408">Iron</keyword>
<dbReference type="OrthoDB" id="1470350at2759"/>
<dbReference type="GO" id="GO:0005506">
    <property type="term" value="F:iron ion binding"/>
    <property type="evidence" value="ECO:0007669"/>
    <property type="project" value="InterPro"/>
</dbReference>
<reference evidence="8" key="2">
    <citation type="journal article" date="2010" name="Nature">
        <title>Comparative genomics reveals mobile pathogenicity chromosomes in Fusarium.</title>
        <authorList>
            <person name="Ma L.J."/>
            <person name="van der Does H.C."/>
            <person name="Borkovich K.A."/>
            <person name="Coleman J.J."/>
            <person name="Daboussi M.J."/>
            <person name="Di Pietro A."/>
            <person name="Dufresne M."/>
            <person name="Freitag M."/>
            <person name="Grabherr M."/>
            <person name="Henrissat B."/>
            <person name="Houterman P.M."/>
            <person name="Kang S."/>
            <person name="Shim W.B."/>
            <person name="Woloshuk C."/>
            <person name="Xie X."/>
            <person name="Xu J.R."/>
            <person name="Antoniw J."/>
            <person name="Baker S.E."/>
            <person name="Bluhm B.H."/>
            <person name="Breakspear A."/>
            <person name="Brown D.W."/>
            <person name="Butchko R.A."/>
            <person name="Chapman S."/>
            <person name="Coulson R."/>
            <person name="Coutinho P.M."/>
            <person name="Danchin E.G."/>
            <person name="Diener A."/>
            <person name="Gale L.R."/>
            <person name="Gardiner D.M."/>
            <person name="Goff S."/>
            <person name="Hammond-Kosack K.E."/>
            <person name="Hilburn K."/>
            <person name="Hua-Van A."/>
            <person name="Jonkers W."/>
            <person name="Kazan K."/>
            <person name="Kodira C.D."/>
            <person name="Koehrsen M."/>
            <person name="Kumar L."/>
            <person name="Lee Y.H."/>
            <person name="Li L."/>
            <person name="Manners J.M."/>
            <person name="Miranda-Saavedra D."/>
            <person name="Mukherjee M."/>
            <person name="Park G."/>
            <person name="Park J."/>
            <person name="Park S.Y."/>
            <person name="Proctor R.H."/>
            <person name="Regev A."/>
            <person name="Ruiz-Roldan M.C."/>
            <person name="Sain D."/>
            <person name="Sakthikumar S."/>
            <person name="Sykes S."/>
            <person name="Schwartz D.C."/>
            <person name="Turgeon B.G."/>
            <person name="Wapinski I."/>
            <person name="Yoder O."/>
            <person name="Young S."/>
            <person name="Zeng Q."/>
            <person name="Zhou S."/>
            <person name="Galagan J."/>
            <person name="Cuomo C.A."/>
            <person name="Kistler H.C."/>
            <person name="Rep M."/>
        </authorList>
    </citation>
    <scope>NUCLEOTIDE SEQUENCE [LARGE SCALE GENOMIC DNA]</scope>
    <source>
        <strain evidence="8">4287</strain>
    </source>
</reference>
<gene>
    <name evidence="8" type="ORF">FOXG_18893</name>
</gene>